<accession>A0A6J5P2U0</accession>
<reference evidence="1" key="1">
    <citation type="submission" date="2020-04" db="EMBL/GenBank/DDBJ databases">
        <authorList>
            <person name="Chiriac C."/>
            <person name="Salcher M."/>
            <person name="Ghai R."/>
            <person name="Kavagutti S V."/>
        </authorList>
    </citation>
    <scope>NUCLEOTIDE SEQUENCE</scope>
</reference>
<proteinExistence type="predicted"/>
<name>A0A6J5P2U0_9CAUD</name>
<sequence length="93" mass="10762">MKYTLKTIKKTKCYKANVEAVRAMFPGHEEDFARELMIAANNNGGGWRDNEYVSGAFYWHLSPQGYAPWEKLTTVISIYAQLTRINKEQNKND</sequence>
<evidence type="ECO:0000313" key="1">
    <source>
        <dbReference type="EMBL" id="CAB4163671.1"/>
    </source>
</evidence>
<dbReference type="EMBL" id="LR796746">
    <property type="protein sequence ID" value="CAB4163671.1"/>
    <property type="molecule type" value="Genomic_DNA"/>
</dbReference>
<protein>
    <submittedName>
        <fullName evidence="1">CUE domain containing protein</fullName>
    </submittedName>
</protein>
<organism evidence="1">
    <name type="scientific">uncultured Caudovirales phage</name>
    <dbReference type="NCBI Taxonomy" id="2100421"/>
    <lineage>
        <taxon>Viruses</taxon>
        <taxon>Duplodnaviria</taxon>
        <taxon>Heunggongvirae</taxon>
        <taxon>Uroviricota</taxon>
        <taxon>Caudoviricetes</taxon>
        <taxon>Peduoviridae</taxon>
        <taxon>Maltschvirus</taxon>
        <taxon>Maltschvirus maltsch</taxon>
    </lineage>
</organism>
<gene>
    <name evidence="1" type="ORF">UFOVP814_47</name>
</gene>